<organism evidence="7 8">
    <name type="scientific">Kockovaella imperatae</name>
    <dbReference type="NCBI Taxonomy" id="4999"/>
    <lineage>
        <taxon>Eukaryota</taxon>
        <taxon>Fungi</taxon>
        <taxon>Dikarya</taxon>
        <taxon>Basidiomycota</taxon>
        <taxon>Agaricomycotina</taxon>
        <taxon>Tremellomycetes</taxon>
        <taxon>Tremellales</taxon>
        <taxon>Cuniculitremaceae</taxon>
        <taxon>Kockovaella</taxon>
    </lineage>
</organism>
<dbReference type="PANTHER" id="PTHR43785:SF2">
    <property type="entry name" value="TYPE-1 GLUTAMINE SYNTHETASE 1"/>
    <property type="match status" value="1"/>
</dbReference>
<dbReference type="AlphaFoldDB" id="A0A1Y1UTR1"/>
<dbReference type="Pfam" id="PF00120">
    <property type="entry name" value="Gln-synt_C"/>
    <property type="match status" value="1"/>
</dbReference>
<dbReference type="InterPro" id="IPR008146">
    <property type="entry name" value="Gln_synth_cat_dom"/>
</dbReference>
<dbReference type="PROSITE" id="PS00181">
    <property type="entry name" value="GLNA_ATP"/>
    <property type="match status" value="1"/>
</dbReference>
<dbReference type="OrthoDB" id="3364440at2759"/>
<feature type="domain" description="GS catalytic" evidence="6">
    <location>
        <begin position="118"/>
        <end position="434"/>
    </location>
</feature>
<evidence type="ECO:0000313" key="7">
    <source>
        <dbReference type="EMBL" id="ORX40914.1"/>
    </source>
</evidence>
<dbReference type="EMBL" id="NBSH01000001">
    <property type="protein sequence ID" value="ORX40914.1"/>
    <property type="molecule type" value="Genomic_DNA"/>
</dbReference>
<dbReference type="PANTHER" id="PTHR43785">
    <property type="entry name" value="GAMMA-GLUTAMYLPUTRESCINE SYNTHETASE"/>
    <property type="match status" value="1"/>
</dbReference>
<evidence type="ECO:0000256" key="2">
    <source>
        <dbReference type="ARBA" id="ARBA00022598"/>
    </source>
</evidence>
<dbReference type="Proteomes" id="UP000193218">
    <property type="component" value="Unassembled WGS sequence"/>
</dbReference>
<keyword evidence="2" id="KW-0436">Ligase</keyword>
<comment type="similarity">
    <text evidence="4 5">Belongs to the glutamine synthetase family.</text>
</comment>
<evidence type="ECO:0000256" key="1">
    <source>
        <dbReference type="ARBA" id="ARBA00001946"/>
    </source>
</evidence>
<sequence>MYTMSLFKQFLDLHPEVQHIRVDFAAYDNFKYSKGITARHARALGQSGGVSVPGPICFGQTRYTQLLYEAIKDQETNHLVPDQTTLRLSIDPKVAMVQCFVTSPNALRDENDLWAACPRKLLQRVNDRADKNGLGIKVGWEIEFLLLASSDATAPLPTPLASFSTAGMEDPSFKVVYDTVEHLEANRVPVWTYHAECSPPHGGGFEITLSPSSPLESADNLLYSMSIIRQVAQKHGYHATCHPKPFEAGPGTGQHIHMSIAGHDLADSFLAGVMARLNQTTAFLLGGYDSYSRQGAYGGGWIYHSPGKIPPVRDCGTAHWEFRMPDNLCNPYLQLAAIICTGLEGIDQQLSPPSARTIDEMMGMSADQAAEQGIKALPKSLKAAIDELEANQDWWAGQFSKTSIKGYLMNSRAEISQSDKMAYAKRVQLAMNHG</sequence>
<comment type="cofactor">
    <cofactor evidence="1">
        <name>Mg(2+)</name>
        <dbReference type="ChEBI" id="CHEBI:18420"/>
    </cofactor>
</comment>
<reference evidence="7 8" key="1">
    <citation type="submission" date="2017-03" db="EMBL/GenBank/DDBJ databases">
        <title>Widespread Adenine N6-methylation of Active Genes in Fungi.</title>
        <authorList>
            <consortium name="DOE Joint Genome Institute"/>
            <person name="Mondo S.J."/>
            <person name="Dannebaum R.O."/>
            <person name="Kuo R.C."/>
            <person name="Louie K.B."/>
            <person name="Bewick A.J."/>
            <person name="Labutti K."/>
            <person name="Haridas S."/>
            <person name="Kuo A."/>
            <person name="Salamov A."/>
            <person name="Ahrendt S.R."/>
            <person name="Lau R."/>
            <person name="Bowen B.P."/>
            <person name="Lipzen A."/>
            <person name="Sullivan W."/>
            <person name="Andreopoulos W.B."/>
            <person name="Clum A."/>
            <person name="Lindquist E."/>
            <person name="Daum C."/>
            <person name="Northen T.R."/>
            <person name="Ramamoorthy G."/>
            <person name="Schmitz R.J."/>
            <person name="Gryganskyi A."/>
            <person name="Culley D."/>
            <person name="Magnuson J."/>
            <person name="James T.Y."/>
            <person name="O'Malley M.A."/>
            <person name="Stajich J.E."/>
            <person name="Spatafora J.W."/>
            <person name="Visel A."/>
            <person name="Grigoriev I.V."/>
        </authorList>
    </citation>
    <scope>NUCLEOTIDE SEQUENCE [LARGE SCALE GENOMIC DNA]</scope>
    <source>
        <strain evidence="7 8">NRRL Y-17943</strain>
    </source>
</reference>
<dbReference type="SUPFAM" id="SSF55931">
    <property type="entry name" value="Glutamine synthetase/guanido kinase"/>
    <property type="match status" value="1"/>
</dbReference>
<dbReference type="RefSeq" id="XP_021874593.1">
    <property type="nucleotide sequence ID" value="XM_022012371.1"/>
</dbReference>
<proteinExistence type="inferred from homology"/>
<dbReference type="PROSITE" id="PS51987">
    <property type="entry name" value="GS_CATALYTIC"/>
    <property type="match status" value="1"/>
</dbReference>
<evidence type="ECO:0000256" key="3">
    <source>
        <dbReference type="ARBA" id="ARBA00022842"/>
    </source>
</evidence>
<keyword evidence="3" id="KW-0460">Magnesium</keyword>
<name>A0A1Y1UTR1_9TREE</name>
<keyword evidence="8" id="KW-1185">Reference proteome</keyword>
<protein>
    <recommendedName>
        <fullName evidence="6">GS catalytic domain-containing protein</fullName>
    </recommendedName>
</protein>
<dbReference type="InterPro" id="IPR014746">
    <property type="entry name" value="Gln_synth/guanido_kin_cat_dom"/>
</dbReference>
<dbReference type="InterPro" id="IPR027303">
    <property type="entry name" value="Gln_synth_gly_rich_site"/>
</dbReference>
<dbReference type="Gene3D" id="3.30.590.10">
    <property type="entry name" value="Glutamine synthetase/guanido kinase, catalytic domain"/>
    <property type="match status" value="1"/>
</dbReference>
<dbReference type="SMART" id="SM01230">
    <property type="entry name" value="Gln-synt_C"/>
    <property type="match status" value="1"/>
</dbReference>
<accession>A0A1Y1UTR1</accession>
<gene>
    <name evidence="7" type="ORF">BD324DRAFT_28118</name>
</gene>
<evidence type="ECO:0000259" key="6">
    <source>
        <dbReference type="PROSITE" id="PS51987"/>
    </source>
</evidence>
<comment type="caution">
    <text evidence="7">The sequence shown here is derived from an EMBL/GenBank/DDBJ whole genome shotgun (WGS) entry which is preliminary data.</text>
</comment>
<dbReference type="STRING" id="4999.A0A1Y1UTR1"/>
<dbReference type="InParanoid" id="A0A1Y1UTR1"/>
<evidence type="ECO:0000313" key="8">
    <source>
        <dbReference type="Proteomes" id="UP000193218"/>
    </source>
</evidence>
<evidence type="ECO:0000256" key="4">
    <source>
        <dbReference type="PROSITE-ProRule" id="PRU01331"/>
    </source>
</evidence>
<dbReference type="GeneID" id="33554179"/>
<evidence type="ECO:0000256" key="5">
    <source>
        <dbReference type="RuleBase" id="RU000384"/>
    </source>
</evidence>
<dbReference type="GO" id="GO:0004356">
    <property type="term" value="F:glutamine synthetase activity"/>
    <property type="evidence" value="ECO:0007669"/>
    <property type="project" value="InterPro"/>
</dbReference>